<sequence length="456" mass="50158">MTSAIGLRSGVRQFDAPYAEYAERLRRAMKTVAASRAPQDRFEPGYELPSPDSRLQRFFAAAAIRVSDLGSYRGRQLRLLDLMSNPATRTTKTLASLLMVARAVQHIRTTAEPVMIVTPSSANKATALRDAVARAIDCGLVTPDELQITVIVPAAARRKLWASPLSGSPELARRNPVLTHDGSERSAVKELAQEFTDGWYASPPQGVRHRLWYTLDLDNYRVADTIRAFVEHDALPAPLPGGRLHAHAVSSAYGLLGHHFGHQMLREEGLADDPPHYFLVQHLDTPDMVLSLHFGSVSRENLPEYSRAPGGLLTQSADPRFPQTTKALDECLEPTFYTRAPVTSAEMNRLIRTHGGGGIVVSGHECLTRYREIRRLTARAGLTLPSDPAELREWSLVMAFTGVLYAIDRGLVAEEDIVVHGSGSYSAADFVPLPMRLQRQVGDADEVRTAVLESLS</sequence>
<dbReference type="RefSeq" id="WP_067438922.1">
    <property type="nucleotide sequence ID" value="NZ_CP016438.1"/>
</dbReference>
<evidence type="ECO:0000313" key="1">
    <source>
        <dbReference type="EMBL" id="ANS67694.1"/>
    </source>
</evidence>
<organism evidence="1 2">
    <name type="scientific">Streptomyces lincolnensis</name>
    <dbReference type="NCBI Taxonomy" id="1915"/>
    <lineage>
        <taxon>Bacteria</taxon>
        <taxon>Bacillati</taxon>
        <taxon>Actinomycetota</taxon>
        <taxon>Actinomycetes</taxon>
        <taxon>Kitasatosporales</taxon>
        <taxon>Streptomycetaceae</taxon>
        <taxon>Streptomyces</taxon>
    </lineage>
</organism>
<dbReference type="KEGG" id="sls:SLINC_5470"/>
<dbReference type="EMBL" id="CP016438">
    <property type="protein sequence ID" value="ANS67694.1"/>
    <property type="molecule type" value="Genomic_DNA"/>
</dbReference>
<dbReference type="InterPro" id="IPR046044">
    <property type="entry name" value="DUF6002"/>
</dbReference>
<accession>A0A1B1MGK4</accession>
<name>A0A1B1MGK4_STRLN</name>
<reference evidence="1 2" key="1">
    <citation type="submission" date="2016-07" db="EMBL/GenBank/DDBJ databases">
        <title>Enhancement of antibiotic productionsby engineered nitrateutilization in actinobacteria.</title>
        <authorList>
            <person name="Meng S.C."/>
        </authorList>
    </citation>
    <scope>NUCLEOTIDE SEQUENCE [LARGE SCALE GENOMIC DNA]</scope>
    <source>
        <strain evidence="1 2">NRRL 2936</strain>
    </source>
</reference>
<dbReference type="PATRIC" id="fig|1915.4.peg.6067"/>
<protein>
    <submittedName>
        <fullName evidence="1">Uncharacterized protein</fullName>
    </submittedName>
</protein>
<gene>
    <name evidence="1" type="ORF">SLINC_5470</name>
</gene>
<evidence type="ECO:0000313" key="2">
    <source>
        <dbReference type="Proteomes" id="UP000092598"/>
    </source>
</evidence>
<keyword evidence="2" id="KW-1185">Reference proteome</keyword>
<proteinExistence type="predicted"/>
<dbReference type="Proteomes" id="UP000092598">
    <property type="component" value="Chromosome"/>
</dbReference>
<dbReference type="STRING" id="1915.SLINC_5470"/>
<dbReference type="OrthoDB" id="4287124at2"/>
<dbReference type="Pfam" id="PF19465">
    <property type="entry name" value="DUF6002"/>
    <property type="match status" value="1"/>
</dbReference>
<dbReference type="AlphaFoldDB" id="A0A1B1MGK4"/>